<gene>
    <name evidence="2" type="ORF">K8V08_13675</name>
</gene>
<evidence type="ECO:0000313" key="2">
    <source>
        <dbReference type="EMBL" id="HJG81448.1"/>
    </source>
</evidence>
<dbReference type="Proteomes" id="UP000784435">
    <property type="component" value="Unassembled WGS sequence"/>
</dbReference>
<sequence>MSGTTVRAEDRGEGPRDSRSSHGPATLFLDVDGVLNSFPVRGLRYYRERRRKARAWMFELHYRPRIIRLLDRLVETHDVDIVWLSTWSHRCTEELEPALGFRHTFDVVPMPDNTFNRYAADPDKWWKALHMRAWLDEDPDRRAVWVDDDLAAPATHARFAHDYDDHRLLMVAPEFHDGLTIAQLREIRAFLDRRNRRERRAAKRARLLSPTASEDTP</sequence>
<dbReference type="AlphaFoldDB" id="A0A921SQ24"/>
<organism evidence="2 3">
    <name type="scientific">Brevibacterium senegalense</name>
    <dbReference type="NCBI Taxonomy" id="1033736"/>
    <lineage>
        <taxon>Bacteria</taxon>
        <taxon>Bacillati</taxon>
        <taxon>Actinomycetota</taxon>
        <taxon>Actinomycetes</taxon>
        <taxon>Micrococcales</taxon>
        <taxon>Brevibacteriaceae</taxon>
        <taxon>Brevibacterium</taxon>
    </lineage>
</organism>
<reference evidence="2" key="2">
    <citation type="submission" date="2021-09" db="EMBL/GenBank/DDBJ databases">
        <authorList>
            <person name="Gilroy R."/>
        </authorList>
    </citation>
    <scope>NUCLEOTIDE SEQUENCE</scope>
    <source>
        <strain evidence="2">ChiGjej5B5-7349</strain>
    </source>
</reference>
<name>A0A921SQ24_9MICO</name>
<accession>A0A921SQ24</accession>
<evidence type="ECO:0000313" key="3">
    <source>
        <dbReference type="Proteomes" id="UP000784435"/>
    </source>
</evidence>
<reference evidence="2" key="1">
    <citation type="journal article" date="2021" name="PeerJ">
        <title>Extensive microbial diversity within the chicken gut microbiome revealed by metagenomics and culture.</title>
        <authorList>
            <person name="Gilroy R."/>
            <person name="Ravi A."/>
            <person name="Getino M."/>
            <person name="Pursley I."/>
            <person name="Horton D.L."/>
            <person name="Alikhan N.F."/>
            <person name="Baker D."/>
            <person name="Gharbi K."/>
            <person name="Hall N."/>
            <person name="Watson M."/>
            <person name="Adriaenssens E.M."/>
            <person name="Foster-Nyarko E."/>
            <person name="Jarju S."/>
            <person name="Secka A."/>
            <person name="Antonio M."/>
            <person name="Oren A."/>
            <person name="Chaudhuri R.R."/>
            <person name="La Ragione R."/>
            <person name="Hildebrand F."/>
            <person name="Pallen M.J."/>
        </authorList>
    </citation>
    <scope>NUCLEOTIDE SEQUENCE</scope>
    <source>
        <strain evidence="2">ChiGjej5B5-7349</strain>
    </source>
</reference>
<dbReference type="InterPro" id="IPR036412">
    <property type="entry name" value="HAD-like_sf"/>
</dbReference>
<protein>
    <submittedName>
        <fullName evidence="2">Uncharacterized protein</fullName>
    </submittedName>
</protein>
<feature type="region of interest" description="Disordered" evidence="1">
    <location>
        <begin position="1"/>
        <end position="24"/>
    </location>
</feature>
<dbReference type="SUPFAM" id="SSF56784">
    <property type="entry name" value="HAD-like"/>
    <property type="match status" value="1"/>
</dbReference>
<feature type="compositionally biased region" description="Basic and acidic residues" evidence="1">
    <location>
        <begin position="7"/>
        <end position="20"/>
    </location>
</feature>
<dbReference type="Pfam" id="PF18143">
    <property type="entry name" value="HAD_SAK_2"/>
    <property type="match status" value="1"/>
</dbReference>
<dbReference type="EMBL" id="DYUK01000317">
    <property type="protein sequence ID" value="HJG81448.1"/>
    <property type="molecule type" value="Genomic_DNA"/>
</dbReference>
<proteinExistence type="predicted"/>
<comment type="caution">
    <text evidence="2">The sequence shown here is derived from an EMBL/GenBank/DDBJ whole genome shotgun (WGS) entry which is preliminary data.</text>
</comment>
<evidence type="ECO:0000256" key="1">
    <source>
        <dbReference type="SAM" id="MobiDB-lite"/>
    </source>
</evidence>